<dbReference type="InterPro" id="IPR023214">
    <property type="entry name" value="HAD_sf"/>
</dbReference>
<dbReference type="Pfam" id="PF00702">
    <property type="entry name" value="Hydrolase"/>
    <property type="match status" value="1"/>
</dbReference>
<reference evidence="9 10" key="1">
    <citation type="journal article" date="2012" name="J. Bacteriol.">
        <title>Complete Genome Sequence of the Beer Spoilage Organism Pediococcus claussenii ATCC BAA-344T.</title>
        <authorList>
            <person name="Pittet V."/>
            <person name="Abegunde T."/>
            <person name="Marfleet T."/>
            <person name="Haakensen M."/>
            <person name="Morrow K."/>
            <person name="Jayaprakash T."/>
            <person name="Schroeder K."/>
            <person name="Trost B."/>
            <person name="Byrns S."/>
            <person name="Bergsveinson J."/>
            <person name="Kusalik A."/>
            <person name="Ziola B."/>
        </authorList>
    </citation>
    <scope>NUCLEOTIDE SEQUENCE [LARGE SCALE GENOMIC DNA]</scope>
    <source>
        <strain evidence="9 10">ATCC BAA-344</strain>
    </source>
</reference>
<accession>G8PBU5</accession>
<dbReference type="GO" id="GO:0016020">
    <property type="term" value="C:membrane"/>
    <property type="evidence" value="ECO:0007669"/>
    <property type="project" value="UniProtKB-SubCell"/>
</dbReference>
<evidence type="ECO:0000256" key="1">
    <source>
        <dbReference type="ARBA" id="ARBA00004141"/>
    </source>
</evidence>
<dbReference type="AlphaFoldDB" id="G8PBU5"/>
<dbReference type="Proteomes" id="UP000005444">
    <property type="component" value="Chromosome"/>
</dbReference>
<dbReference type="PRINTS" id="PR00120">
    <property type="entry name" value="HATPASE"/>
</dbReference>
<gene>
    <name evidence="9" type="ordered locus">PECL_1790</name>
</gene>
<dbReference type="Gene3D" id="1.20.1110.10">
    <property type="entry name" value="Calcium-transporting ATPase, transmembrane domain"/>
    <property type="match status" value="1"/>
</dbReference>
<evidence type="ECO:0000256" key="2">
    <source>
        <dbReference type="ARBA" id="ARBA00022692"/>
    </source>
</evidence>
<dbReference type="InterPro" id="IPR008250">
    <property type="entry name" value="ATPase_P-typ_transduc_dom_A_sf"/>
</dbReference>
<evidence type="ECO:0000313" key="9">
    <source>
        <dbReference type="EMBL" id="AEV96003.1"/>
    </source>
</evidence>
<keyword evidence="10" id="KW-1185">Reference proteome</keyword>
<sequence>MKSIKNTGLSQKEAQKLLDQNGLNEVKLPIFKFWNAIGKRLWEPSAWVLEAALLIEFFLGKGVQAGFIVLMLLFAAINGAIQSRRANIVLGSLSEQLEPIVSVKRDNCWQQISSKELVVGDLINLKQGDLVPADAQLISEMLDLDESSVTGESKEVHYEVGQVVSAGTEVISGHSFAIVTAVGSNSRYGKTVSLIKRSSAPGHLQVLLGKVIGYLAILDAVLAVILIVMAILRHENIIEMLPFLAMLFIATIPIAMPSSFAVANSVEAKELSKHAILVSDLVGIQEAANVNLLLVDKTGTITTNKPEVVLFKNLSKYPDQIVVDWAVHATDFQSPSVIDRAIQNYEQKTVEPKNDNDFTPFSPEQGYSANWVNSDSGKAEVKLGSFDRLNSLTSNVVDLSDVNFELGRSVALSLGDQLIGIFILQDQPRSDSLKALQEIQKRGVKVIMLTGDNQLTAAAIAKQVGLSGDFVSLEKLIGHNDLTKTAGVANVRPENKLEIVEHFQKNGYIVGMTGDGVNDASALKQADVGIAVQNATDLAKRSAKIVLMTEGLAPIVQVLDSGHRVYQRMMTWTITKLSRTSELTLLLTIGYLFFHVIPLTINAMILVAILNDMVTLVLGTDNTVITKQPERWNILKLGKMAGILAFGWTLVGLGLLTVSVQNGFSVNQISTILYNYLIFSAMMTIFITRTSRNFWQSRASTLILSATSGNVVLTIVLSLSGIGVAAIPLLTVSEIGILVVITSAVLDLIYQLVENSI</sequence>
<evidence type="ECO:0000259" key="8">
    <source>
        <dbReference type="SMART" id="SM00831"/>
    </source>
</evidence>
<organism evidence="9 10">
    <name type="scientific">Pediococcus claussenii (strain ATCC BAA-344 / DSM 14800 / JCM 18046 / KCTC 3811 / LMG 21948 / P06)</name>
    <dbReference type="NCBI Taxonomy" id="701521"/>
    <lineage>
        <taxon>Bacteria</taxon>
        <taxon>Bacillati</taxon>
        <taxon>Bacillota</taxon>
        <taxon>Bacilli</taxon>
        <taxon>Lactobacillales</taxon>
        <taxon>Lactobacillaceae</taxon>
        <taxon>Pediococcus</taxon>
    </lineage>
</organism>
<keyword evidence="2 7" id="KW-0812">Transmembrane</keyword>
<comment type="subcellular location">
    <subcellularLocation>
        <location evidence="1">Membrane</location>
        <topology evidence="1">Multi-pass membrane protein</topology>
    </subcellularLocation>
</comment>
<dbReference type="STRING" id="701521.PECL_1790"/>
<dbReference type="InterPro" id="IPR036412">
    <property type="entry name" value="HAD-like_sf"/>
</dbReference>
<feature type="transmembrane region" description="Helical" evidence="7">
    <location>
        <begin position="211"/>
        <end position="231"/>
    </location>
</feature>
<dbReference type="NCBIfam" id="TIGR01494">
    <property type="entry name" value="ATPase_P-type"/>
    <property type="match status" value="2"/>
</dbReference>
<dbReference type="RefSeq" id="WP_014216197.1">
    <property type="nucleotide sequence ID" value="NC_016605.1"/>
</dbReference>
<protein>
    <submittedName>
        <fullName evidence="9">HAD ATPase, P-type, IC family protein</fullName>
    </submittedName>
</protein>
<dbReference type="InterPro" id="IPR059000">
    <property type="entry name" value="ATPase_P-type_domA"/>
</dbReference>
<dbReference type="HOGENOM" id="CLU_002360_6_4_9"/>
<name>G8PBU5_PEDCP</name>
<dbReference type="GO" id="GO:0005524">
    <property type="term" value="F:ATP binding"/>
    <property type="evidence" value="ECO:0007669"/>
    <property type="project" value="UniProtKB-KW"/>
</dbReference>
<dbReference type="PANTHER" id="PTHR42861">
    <property type="entry name" value="CALCIUM-TRANSPORTING ATPASE"/>
    <property type="match status" value="1"/>
</dbReference>
<dbReference type="EMBL" id="CP003137">
    <property type="protein sequence ID" value="AEV96003.1"/>
    <property type="molecule type" value="Genomic_DNA"/>
</dbReference>
<keyword evidence="6 7" id="KW-0472">Membrane</keyword>
<dbReference type="InterPro" id="IPR023299">
    <property type="entry name" value="ATPase_P-typ_cyto_dom_N"/>
</dbReference>
<dbReference type="InterPro" id="IPR023298">
    <property type="entry name" value="ATPase_P-typ_TM_dom_sf"/>
</dbReference>
<dbReference type="SUPFAM" id="SSF81665">
    <property type="entry name" value="Calcium ATPase, transmembrane domain M"/>
    <property type="match status" value="1"/>
</dbReference>
<feature type="transmembrane region" description="Helical" evidence="7">
    <location>
        <begin position="672"/>
        <end position="690"/>
    </location>
</feature>
<proteinExistence type="predicted"/>
<evidence type="ECO:0000256" key="4">
    <source>
        <dbReference type="ARBA" id="ARBA00022840"/>
    </source>
</evidence>
<evidence type="ECO:0000313" key="10">
    <source>
        <dbReference type="Proteomes" id="UP000005444"/>
    </source>
</evidence>
<evidence type="ECO:0000256" key="6">
    <source>
        <dbReference type="ARBA" id="ARBA00023136"/>
    </source>
</evidence>
<dbReference type="InterPro" id="IPR004014">
    <property type="entry name" value="ATPase_P-typ_cation-transptr_N"/>
</dbReference>
<dbReference type="Gene3D" id="2.70.150.10">
    <property type="entry name" value="Calcium-transporting ATPase, cytoplasmic transduction domain A"/>
    <property type="match status" value="1"/>
</dbReference>
<dbReference type="PATRIC" id="fig|701521.8.peg.1692"/>
<dbReference type="KEGG" id="pce:PECL_1790"/>
<feature type="transmembrane region" description="Helical" evidence="7">
    <location>
        <begin position="51"/>
        <end position="77"/>
    </location>
</feature>
<keyword evidence="3" id="KW-0547">Nucleotide-binding</keyword>
<dbReference type="Gene3D" id="3.40.1110.10">
    <property type="entry name" value="Calcium-transporting ATPase, cytoplasmic domain N"/>
    <property type="match status" value="1"/>
</dbReference>
<dbReference type="InterPro" id="IPR001757">
    <property type="entry name" value="P_typ_ATPase"/>
</dbReference>
<dbReference type="Pfam" id="PF00690">
    <property type="entry name" value="Cation_ATPase_N"/>
    <property type="match status" value="1"/>
</dbReference>
<keyword evidence="5 7" id="KW-1133">Transmembrane helix</keyword>
<dbReference type="GO" id="GO:0016887">
    <property type="term" value="F:ATP hydrolysis activity"/>
    <property type="evidence" value="ECO:0007669"/>
    <property type="project" value="InterPro"/>
</dbReference>
<dbReference type="PROSITE" id="PS00154">
    <property type="entry name" value="ATPASE_E1_E2"/>
    <property type="match status" value="1"/>
</dbReference>
<dbReference type="SUPFAM" id="SSF81653">
    <property type="entry name" value="Calcium ATPase, transduction domain A"/>
    <property type="match status" value="1"/>
</dbReference>
<feature type="domain" description="Cation-transporting P-type ATPase N-terminal" evidence="8">
    <location>
        <begin position="1"/>
        <end position="61"/>
    </location>
</feature>
<feature type="transmembrane region" description="Helical" evidence="7">
    <location>
        <begin position="243"/>
        <end position="263"/>
    </location>
</feature>
<dbReference type="Pfam" id="PF00122">
    <property type="entry name" value="E1-E2_ATPase"/>
    <property type="match status" value="1"/>
</dbReference>
<feature type="transmembrane region" description="Helical" evidence="7">
    <location>
        <begin position="735"/>
        <end position="753"/>
    </location>
</feature>
<feature type="transmembrane region" description="Helical" evidence="7">
    <location>
        <begin position="640"/>
        <end position="660"/>
    </location>
</feature>
<evidence type="ECO:0000256" key="3">
    <source>
        <dbReference type="ARBA" id="ARBA00022741"/>
    </source>
</evidence>
<keyword evidence="4" id="KW-0067">ATP-binding</keyword>
<dbReference type="PRINTS" id="PR00119">
    <property type="entry name" value="CATATPASE"/>
</dbReference>
<dbReference type="InterPro" id="IPR018303">
    <property type="entry name" value="ATPase_P-typ_P_site"/>
</dbReference>
<evidence type="ECO:0000256" key="7">
    <source>
        <dbReference type="SAM" id="Phobius"/>
    </source>
</evidence>
<dbReference type="SUPFAM" id="SSF56784">
    <property type="entry name" value="HAD-like"/>
    <property type="match status" value="1"/>
</dbReference>
<feature type="transmembrane region" description="Helical" evidence="7">
    <location>
        <begin position="702"/>
        <end position="729"/>
    </location>
</feature>
<dbReference type="eggNOG" id="COG0474">
    <property type="taxonomic scope" value="Bacteria"/>
</dbReference>
<evidence type="ECO:0000256" key="5">
    <source>
        <dbReference type="ARBA" id="ARBA00022989"/>
    </source>
</evidence>
<dbReference type="SMART" id="SM00831">
    <property type="entry name" value="Cation_ATPase_N"/>
    <property type="match status" value="1"/>
</dbReference>
<dbReference type="Gene3D" id="3.40.50.1000">
    <property type="entry name" value="HAD superfamily/HAD-like"/>
    <property type="match status" value="1"/>
</dbReference>